<dbReference type="RefSeq" id="XP_021855957.2">
    <property type="nucleotide sequence ID" value="XM_022000265.2"/>
</dbReference>
<keyword evidence="2" id="KW-1185">Reference proteome</keyword>
<protein>
    <submittedName>
        <fullName evidence="3">Uncharacterized protein isoform X1</fullName>
    </submittedName>
</protein>
<dbReference type="KEGG" id="soe:110795258"/>
<dbReference type="Proteomes" id="UP000813463">
    <property type="component" value="Chromosome 6"/>
</dbReference>
<keyword evidence="1" id="KW-0732">Signal</keyword>
<reference evidence="3" key="2">
    <citation type="submission" date="2025-08" db="UniProtKB">
        <authorList>
            <consortium name="RefSeq"/>
        </authorList>
    </citation>
    <scope>IDENTIFICATION</scope>
    <source>
        <tissue evidence="3">Leaf</tissue>
    </source>
</reference>
<name>A0A9R0IUP9_SPIOL</name>
<accession>A0A9R0IUP9</accession>
<gene>
    <name evidence="3" type="primary">LOC110795258</name>
</gene>
<evidence type="ECO:0000313" key="3">
    <source>
        <dbReference type="RefSeq" id="XP_021855957.2"/>
    </source>
</evidence>
<evidence type="ECO:0000313" key="2">
    <source>
        <dbReference type="Proteomes" id="UP000813463"/>
    </source>
</evidence>
<sequence length="266" mass="28787">MRKSDIKMEVALMFVGIIVFLSMTTLSAQEGFPGECWERIENCTSSLTPGEIQEQCCPVITQEISDERECFCGVKPLVLQNVTIADTLSDLLTLCSVASSFDTLCPVKFEEAPCWIEINDCIGNNVNVSESEPQFDPSSPMFNATELLCCPLIQKAARIEKQCFCSVNTFIEKNPTLAKNTTDILSICSIADSAASLIDLCVVEGPSPSPAPTPLLRTEGSLESLKAASPSTEESKTTAEASSTNKITITGSLCILLVLLTNVLYY</sequence>
<reference evidence="2" key="1">
    <citation type="journal article" date="2021" name="Nat. Commun.">
        <title>Genomic analyses provide insights into spinach domestication and the genetic basis of agronomic traits.</title>
        <authorList>
            <person name="Cai X."/>
            <person name="Sun X."/>
            <person name="Xu C."/>
            <person name="Sun H."/>
            <person name="Wang X."/>
            <person name="Ge C."/>
            <person name="Zhang Z."/>
            <person name="Wang Q."/>
            <person name="Fei Z."/>
            <person name="Jiao C."/>
            <person name="Wang Q."/>
        </authorList>
    </citation>
    <scope>NUCLEOTIDE SEQUENCE [LARGE SCALE GENOMIC DNA]</scope>
    <source>
        <strain evidence="2">cv. Varoflay</strain>
    </source>
</reference>
<dbReference type="GeneID" id="110795258"/>
<dbReference type="AlphaFoldDB" id="A0A9R0IUP9"/>
<proteinExistence type="predicted"/>
<feature type="signal peptide" evidence="1">
    <location>
        <begin position="1"/>
        <end position="28"/>
    </location>
</feature>
<feature type="chain" id="PRO_5045349648" evidence="1">
    <location>
        <begin position="29"/>
        <end position="266"/>
    </location>
</feature>
<evidence type="ECO:0000256" key="1">
    <source>
        <dbReference type="SAM" id="SignalP"/>
    </source>
</evidence>
<organism evidence="2 3">
    <name type="scientific">Spinacia oleracea</name>
    <name type="common">Spinach</name>
    <dbReference type="NCBI Taxonomy" id="3562"/>
    <lineage>
        <taxon>Eukaryota</taxon>
        <taxon>Viridiplantae</taxon>
        <taxon>Streptophyta</taxon>
        <taxon>Embryophyta</taxon>
        <taxon>Tracheophyta</taxon>
        <taxon>Spermatophyta</taxon>
        <taxon>Magnoliopsida</taxon>
        <taxon>eudicotyledons</taxon>
        <taxon>Gunneridae</taxon>
        <taxon>Pentapetalae</taxon>
        <taxon>Caryophyllales</taxon>
        <taxon>Chenopodiaceae</taxon>
        <taxon>Chenopodioideae</taxon>
        <taxon>Anserineae</taxon>
        <taxon>Spinacia</taxon>
    </lineage>
</organism>